<accession>A0A1A2YXG7</accession>
<name>A0A1A2YXG7_9MYCO</name>
<comment type="caution">
    <text evidence="2">The sequence shown here is derived from an EMBL/GenBank/DDBJ whole genome shotgun (WGS) entry which is preliminary data.</text>
</comment>
<dbReference type="AlphaFoldDB" id="A0A1A2YXG7"/>
<dbReference type="Pfam" id="PF05305">
    <property type="entry name" value="DUF732"/>
    <property type="match status" value="1"/>
</dbReference>
<protein>
    <recommendedName>
        <fullName evidence="1">DUF732 domain-containing protein</fullName>
    </recommendedName>
</protein>
<dbReference type="InterPro" id="IPR007969">
    <property type="entry name" value="DUF732"/>
</dbReference>
<dbReference type="Proteomes" id="UP000091846">
    <property type="component" value="Unassembled WGS sequence"/>
</dbReference>
<dbReference type="EMBL" id="LZKI01000064">
    <property type="protein sequence ID" value="OBI42979.1"/>
    <property type="molecule type" value="Genomic_DNA"/>
</dbReference>
<evidence type="ECO:0000259" key="1">
    <source>
        <dbReference type="Pfam" id="PF05305"/>
    </source>
</evidence>
<proteinExistence type="predicted"/>
<evidence type="ECO:0000313" key="3">
    <source>
        <dbReference type="Proteomes" id="UP000091846"/>
    </source>
</evidence>
<sequence length="84" mass="8853">MLIADLDGASIPHPGPAITVSEAQAVCDYLTSGHHTGPDTFTWIQHTHPNFTDGQTGGFAGASIGIYCPHFGYLLDPNNQQATS</sequence>
<organism evidence="2 3">
    <name type="scientific">Mycobacterium colombiense</name>
    <dbReference type="NCBI Taxonomy" id="339268"/>
    <lineage>
        <taxon>Bacteria</taxon>
        <taxon>Bacillati</taxon>
        <taxon>Actinomycetota</taxon>
        <taxon>Actinomycetes</taxon>
        <taxon>Mycobacteriales</taxon>
        <taxon>Mycobacteriaceae</taxon>
        <taxon>Mycobacterium</taxon>
        <taxon>Mycobacterium avium complex (MAC)</taxon>
    </lineage>
</organism>
<evidence type="ECO:0000313" key="2">
    <source>
        <dbReference type="EMBL" id="OBI42979.1"/>
    </source>
</evidence>
<feature type="domain" description="DUF732" evidence="1">
    <location>
        <begin position="4"/>
        <end position="69"/>
    </location>
</feature>
<reference evidence="2 3" key="1">
    <citation type="submission" date="2016-06" db="EMBL/GenBank/DDBJ databases">
        <authorList>
            <person name="Kjaerup R.B."/>
            <person name="Dalgaard T.S."/>
            <person name="Juul-Madsen H.R."/>
        </authorList>
    </citation>
    <scope>NUCLEOTIDE SEQUENCE [LARGE SCALE GENOMIC DNA]</scope>
    <source>
        <strain evidence="2 3">E1334</strain>
    </source>
</reference>
<gene>
    <name evidence="2" type="ORF">A5708_19245</name>
</gene>